<gene>
    <name evidence="2" type="ORF">TPAB3V08_LOCUS5416</name>
</gene>
<feature type="compositionally biased region" description="Low complexity" evidence="1">
    <location>
        <begin position="238"/>
        <end position="249"/>
    </location>
</feature>
<feature type="compositionally biased region" description="Polar residues" evidence="1">
    <location>
        <begin position="211"/>
        <end position="220"/>
    </location>
</feature>
<dbReference type="EMBL" id="CAJPIN010007340">
    <property type="protein sequence ID" value="CAG2058446.1"/>
    <property type="molecule type" value="Genomic_DNA"/>
</dbReference>
<dbReference type="Proteomes" id="UP001153148">
    <property type="component" value="Unassembled WGS sequence"/>
</dbReference>
<feature type="compositionally biased region" description="Acidic residues" evidence="1">
    <location>
        <begin position="250"/>
        <end position="266"/>
    </location>
</feature>
<keyword evidence="3" id="KW-1185">Reference proteome</keyword>
<proteinExistence type="predicted"/>
<evidence type="ECO:0000256" key="1">
    <source>
        <dbReference type="SAM" id="MobiDB-lite"/>
    </source>
</evidence>
<feature type="non-terminal residue" evidence="2">
    <location>
        <position position="1"/>
    </location>
</feature>
<protein>
    <submittedName>
        <fullName evidence="2">Uncharacterized protein</fullName>
    </submittedName>
</protein>
<name>A0ABN7NSL3_TIMPD</name>
<organism evidence="2 3">
    <name type="scientific">Timema podura</name>
    <name type="common">Walking stick</name>
    <dbReference type="NCBI Taxonomy" id="61482"/>
    <lineage>
        <taxon>Eukaryota</taxon>
        <taxon>Metazoa</taxon>
        <taxon>Ecdysozoa</taxon>
        <taxon>Arthropoda</taxon>
        <taxon>Hexapoda</taxon>
        <taxon>Insecta</taxon>
        <taxon>Pterygota</taxon>
        <taxon>Neoptera</taxon>
        <taxon>Polyneoptera</taxon>
        <taxon>Phasmatodea</taxon>
        <taxon>Timematodea</taxon>
        <taxon>Timematoidea</taxon>
        <taxon>Timematidae</taxon>
        <taxon>Timema</taxon>
    </lineage>
</organism>
<evidence type="ECO:0000313" key="2">
    <source>
        <dbReference type="EMBL" id="CAG2058446.1"/>
    </source>
</evidence>
<comment type="caution">
    <text evidence="2">The sequence shown here is derived from an EMBL/GenBank/DDBJ whole genome shotgun (WGS) entry which is preliminary data.</text>
</comment>
<feature type="compositionally biased region" description="Basic and acidic residues" evidence="1">
    <location>
        <begin position="94"/>
        <end position="105"/>
    </location>
</feature>
<evidence type="ECO:0000313" key="3">
    <source>
        <dbReference type="Proteomes" id="UP001153148"/>
    </source>
</evidence>
<feature type="region of interest" description="Disordered" evidence="1">
    <location>
        <begin position="196"/>
        <end position="266"/>
    </location>
</feature>
<dbReference type="Gene3D" id="1.20.5.320">
    <property type="entry name" value="6-Phosphogluconate Dehydrogenase, domain 3"/>
    <property type="match status" value="1"/>
</dbReference>
<reference evidence="2" key="1">
    <citation type="submission" date="2021-03" db="EMBL/GenBank/DDBJ databases">
        <authorList>
            <person name="Tran Van P."/>
        </authorList>
    </citation>
    <scope>NUCLEOTIDE SEQUENCE</scope>
</reference>
<accession>A0ABN7NSL3</accession>
<feature type="region of interest" description="Disordered" evidence="1">
    <location>
        <begin position="84"/>
        <end position="111"/>
    </location>
</feature>
<sequence length="266" mass="29389">PEGTPGDTKGSSDFTSNLLDSYVTTEDIPGQTFCSCKRGPLVHTPVTDICINRNKHSSTNLWYTPLALAMVESVEALVQIPVIVQGPTGPPGREGPKGDQGERGGRGPKGNPGSFDFLLLLLSDIRHDIKHLQGKIFGGEQEPPPFDLQVALKQQRFRERRRQDRLLQGHVTPWLERGAGGNMSRTKVEYFQDNGETATRPLEGQGDPVSYYSSEGNMSRTKVEYFQDSGETATRPLEGQGDSGSYYSSEDYDEDWPSSGEMEEYP</sequence>